<sequence length="191" mass="20331">MWCAYKGLQTARRVGAGLAVALAISCAFAGVLACGPAAAAGVPTAVFGFEFFDDTLDTRPDVLAEQAARLKLVNAELARLIAESGEMAPVDLQGEAARIAELGPFYKCNGCEAEIAGAAGAQLEVLGMVRKLSNLILTFTIRVKEVGGTERLVRGGQVDIRGNTDESWLRGVRYLMKNRILAPDRPPLDPR</sequence>
<organism evidence="2 3">
    <name type="scientific">Xanthobacter autotrophicus (strain ATCC BAA-1158 / Py2)</name>
    <dbReference type="NCBI Taxonomy" id="78245"/>
    <lineage>
        <taxon>Bacteria</taxon>
        <taxon>Pseudomonadati</taxon>
        <taxon>Pseudomonadota</taxon>
        <taxon>Alphaproteobacteria</taxon>
        <taxon>Hyphomicrobiales</taxon>
        <taxon>Xanthobacteraceae</taxon>
        <taxon>Xanthobacter</taxon>
    </lineage>
</organism>
<accession>A7IB95</accession>
<dbReference type="Pfam" id="PF11684">
    <property type="entry name" value="DUF3280"/>
    <property type="match status" value="1"/>
</dbReference>
<gene>
    <name evidence="2" type="ordered locus">Xaut_0029</name>
</gene>
<evidence type="ECO:0000313" key="2">
    <source>
        <dbReference type="EMBL" id="ABS65288.1"/>
    </source>
</evidence>
<evidence type="ECO:0008006" key="4">
    <source>
        <dbReference type="Google" id="ProtNLM"/>
    </source>
</evidence>
<keyword evidence="3" id="KW-1185">Reference proteome</keyword>
<dbReference type="InterPro" id="IPR021698">
    <property type="entry name" value="DUF3280"/>
</dbReference>
<dbReference type="STRING" id="78245.Xaut_0029"/>
<dbReference type="PROSITE" id="PS51257">
    <property type="entry name" value="PROKAR_LIPOPROTEIN"/>
    <property type="match status" value="1"/>
</dbReference>
<dbReference type="eggNOG" id="ENOG5032EC2">
    <property type="taxonomic scope" value="Bacteria"/>
</dbReference>
<protein>
    <recommendedName>
        <fullName evidence="4">DUF2380 domain-containing protein</fullName>
    </recommendedName>
</protein>
<evidence type="ECO:0000313" key="3">
    <source>
        <dbReference type="Proteomes" id="UP000002417"/>
    </source>
</evidence>
<dbReference type="HOGENOM" id="CLU_114434_0_0_5"/>
<dbReference type="AlphaFoldDB" id="A7IB95"/>
<dbReference type="PhylomeDB" id="A7IB95"/>
<feature type="chain" id="PRO_5002710831" description="DUF2380 domain-containing protein" evidence="1">
    <location>
        <begin position="30"/>
        <end position="191"/>
    </location>
</feature>
<dbReference type="EMBL" id="CP000781">
    <property type="protein sequence ID" value="ABS65288.1"/>
    <property type="molecule type" value="Genomic_DNA"/>
</dbReference>
<evidence type="ECO:0000256" key="1">
    <source>
        <dbReference type="SAM" id="SignalP"/>
    </source>
</evidence>
<feature type="signal peptide" evidence="1">
    <location>
        <begin position="1"/>
        <end position="29"/>
    </location>
</feature>
<dbReference type="OrthoDB" id="8089716at2"/>
<name>A7IB95_XANP2</name>
<dbReference type="Proteomes" id="UP000002417">
    <property type="component" value="Chromosome"/>
</dbReference>
<reference evidence="2 3" key="1">
    <citation type="submission" date="2007-07" db="EMBL/GenBank/DDBJ databases">
        <title>Complete sequence of chromosome of Xanthobacter autotrophicus Py2.</title>
        <authorList>
            <consortium name="US DOE Joint Genome Institute"/>
            <person name="Copeland A."/>
            <person name="Lucas S."/>
            <person name="Lapidus A."/>
            <person name="Barry K."/>
            <person name="Glavina del Rio T."/>
            <person name="Hammon N."/>
            <person name="Israni S."/>
            <person name="Dalin E."/>
            <person name="Tice H."/>
            <person name="Pitluck S."/>
            <person name="Sims D."/>
            <person name="Brettin T."/>
            <person name="Bruce D."/>
            <person name="Detter J.C."/>
            <person name="Han C."/>
            <person name="Tapia R."/>
            <person name="Brainard J."/>
            <person name="Schmutz J."/>
            <person name="Larimer F."/>
            <person name="Land M."/>
            <person name="Hauser L."/>
            <person name="Kyrpides N."/>
            <person name="Kim E."/>
            <person name="Ensigns S.A."/>
            <person name="Richardson P."/>
        </authorList>
    </citation>
    <scope>NUCLEOTIDE SEQUENCE [LARGE SCALE GENOMIC DNA]</scope>
    <source>
        <strain evidence="3">ATCC BAA-1158 / Py2</strain>
    </source>
</reference>
<keyword evidence="1" id="KW-0732">Signal</keyword>
<dbReference type="KEGG" id="xau:Xaut_0029"/>
<proteinExistence type="predicted"/>